<evidence type="ECO:0008006" key="3">
    <source>
        <dbReference type="Google" id="ProtNLM"/>
    </source>
</evidence>
<dbReference type="InterPro" id="IPR025563">
    <property type="entry name" value="DUF4286"/>
</dbReference>
<dbReference type="AlphaFoldDB" id="A0A917HVI4"/>
<proteinExistence type="predicted"/>
<dbReference type="Proteomes" id="UP000633278">
    <property type="component" value="Unassembled WGS sequence"/>
</dbReference>
<evidence type="ECO:0000313" key="1">
    <source>
        <dbReference type="EMBL" id="GGG92317.1"/>
    </source>
</evidence>
<accession>A0A917HVI4</accession>
<evidence type="ECO:0000313" key="2">
    <source>
        <dbReference type="Proteomes" id="UP000633278"/>
    </source>
</evidence>
<name>A0A917HVI4_9FLAO</name>
<protein>
    <recommendedName>
        <fullName evidence="3">DUF4286 domain-containing protein</fullName>
    </recommendedName>
</protein>
<reference evidence="1" key="1">
    <citation type="journal article" date="2014" name="Int. J. Syst. Evol. Microbiol.">
        <title>Complete genome sequence of Corynebacterium casei LMG S-19264T (=DSM 44701T), isolated from a smear-ripened cheese.</title>
        <authorList>
            <consortium name="US DOE Joint Genome Institute (JGI-PGF)"/>
            <person name="Walter F."/>
            <person name="Albersmeier A."/>
            <person name="Kalinowski J."/>
            <person name="Ruckert C."/>
        </authorList>
    </citation>
    <scope>NUCLEOTIDE SEQUENCE</scope>
    <source>
        <strain evidence="1">CGMCC 1.15763</strain>
    </source>
</reference>
<reference evidence="1" key="2">
    <citation type="submission" date="2020-09" db="EMBL/GenBank/DDBJ databases">
        <authorList>
            <person name="Sun Q."/>
            <person name="Zhou Y."/>
        </authorList>
    </citation>
    <scope>NUCLEOTIDE SEQUENCE</scope>
    <source>
        <strain evidence="1">CGMCC 1.15763</strain>
    </source>
</reference>
<organism evidence="1 2">
    <name type="scientific">Polaribacter pacificus</name>
    <dbReference type="NCBI Taxonomy" id="1775173"/>
    <lineage>
        <taxon>Bacteria</taxon>
        <taxon>Pseudomonadati</taxon>
        <taxon>Bacteroidota</taxon>
        <taxon>Flavobacteriia</taxon>
        <taxon>Flavobacteriales</taxon>
        <taxon>Flavobacteriaceae</taxon>
    </lineage>
</organism>
<sequence>MYIYNVTINIDESIHDTWLTWIHQHIPEVLATGKFVNAKLTQVLVEEEMGGITYAVQYQAKSREDLDSYYKDHADSLRGDALQKFADKIVSFRTELKIVNEFYPK</sequence>
<comment type="caution">
    <text evidence="1">The sequence shown here is derived from an EMBL/GenBank/DDBJ whole genome shotgun (WGS) entry which is preliminary data.</text>
</comment>
<gene>
    <name evidence="1" type="ORF">GCM10011416_06530</name>
</gene>
<dbReference type="Pfam" id="PF14114">
    <property type="entry name" value="DUF4286"/>
    <property type="match status" value="1"/>
</dbReference>
<dbReference type="RefSeq" id="WP_188597837.1">
    <property type="nucleotide sequence ID" value="NZ_BMJW01000001.1"/>
</dbReference>
<keyword evidence="2" id="KW-1185">Reference proteome</keyword>
<dbReference type="EMBL" id="BMJW01000001">
    <property type="protein sequence ID" value="GGG92317.1"/>
    <property type="molecule type" value="Genomic_DNA"/>
</dbReference>